<feature type="region of interest" description="Disordered" evidence="1">
    <location>
        <begin position="1"/>
        <end position="41"/>
    </location>
</feature>
<sequence length="41" mass="4395">MREGGGDIAEGRHPRIITDAPMAPAACRRLGGNPRTLQPVR</sequence>
<evidence type="ECO:0000313" key="2">
    <source>
        <dbReference type="EMBL" id="ACD57227.1"/>
    </source>
</evidence>
<dbReference type="AlphaFoldDB" id="A0A0K0GGP4"/>
<protein>
    <submittedName>
        <fullName evidence="2">Uncharacterized protein</fullName>
    </submittedName>
</protein>
<feature type="compositionally biased region" description="Basic and acidic residues" evidence="1">
    <location>
        <begin position="1"/>
        <end position="13"/>
    </location>
</feature>
<organism evidence="2 3">
    <name type="scientific">Xanthomonas oryzae pv. oryzae (strain PXO99A)</name>
    <dbReference type="NCBI Taxonomy" id="360094"/>
    <lineage>
        <taxon>Bacteria</taxon>
        <taxon>Pseudomonadati</taxon>
        <taxon>Pseudomonadota</taxon>
        <taxon>Gammaproteobacteria</taxon>
        <taxon>Lysobacterales</taxon>
        <taxon>Lysobacteraceae</taxon>
        <taxon>Xanthomonas</taxon>
    </lineage>
</organism>
<proteinExistence type="predicted"/>
<dbReference type="KEGG" id="xop:PXO_03951"/>
<reference evidence="2 3" key="1">
    <citation type="journal article" date="2008" name="BMC Genomics">
        <title>Genome sequence and rapid evolution of the rice pathogen Xanthomonas oryzae pv. oryzae PXO99A.</title>
        <authorList>
            <person name="Salzberg S.L."/>
            <person name="Sommer D.D."/>
            <person name="Schatz M.C."/>
            <person name="Phillippy A.M."/>
            <person name="Rabinowicz P.D."/>
            <person name="Tsuge S."/>
            <person name="Furutani A."/>
            <person name="Ochiai H."/>
            <person name="Delcher A.L."/>
            <person name="Kelley D."/>
            <person name="Madupu R."/>
            <person name="Puiu D."/>
            <person name="Radune D."/>
            <person name="Shumway M."/>
            <person name="Trapnell C."/>
            <person name="Aparna G."/>
            <person name="Jha G."/>
            <person name="Pandey A."/>
            <person name="Patil P.B."/>
            <person name="Ishihara H."/>
            <person name="Meyer D.F."/>
            <person name="Szurek B."/>
            <person name="Verdier V."/>
            <person name="Koebnik R."/>
            <person name="Dow J.M."/>
            <person name="Ryan R.P."/>
            <person name="Hirata H."/>
            <person name="Tsuyumu S."/>
            <person name="Won Lee S."/>
            <person name="Seo Y.S."/>
            <person name="Sriariyanum M."/>
            <person name="Ronald P.C."/>
            <person name="Sonti R.V."/>
            <person name="Van Sluys M.A."/>
            <person name="Leach J.E."/>
            <person name="White F.F."/>
            <person name="Bogdanove A.J."/>
        </authorList>
    </citation>
    <scope>NUCLEOTIDE SEQUENCE [LARGE SCALE GENOMIC DNA]</scope>
    <source>
        <strain evidence="2 3">PXO99A</strain>
    </source>
</reference>
<dbReference type="HOGENOM" id="CLU_3278802_0_0_6"/>
<accession>A0A0K0GGP4</accession>
<name>A0A0K0GGP4_XANOP</name>
<evidence type="ECO:0000256" key="1">
    <source>
        <dbReference type="SAM" id="MobiDB-lite"/>
    </source>
</evidence>
<evidence type="ECO:0000313" key="3">
    <source>
        <dbReference type="Proteomes" id="UP000001740"/>
    </source>
</evidence>
<dbReference type="Proteomes" id="UP000001740">
    <property type="component" value="Chromosome"/>
</dbReference>
<dbReference type="EMBL" id="CP000967">
    <property type="protein sequence ID" value="ACD57227.1"/>
    <property type="molecule type" value="Genomic_DNA"/>
</dbReference>
<gene>
    <name evidence="2" type="ordered locus">PXO_03951</name>
</gene>